<evidence type="ECO:0000313" key="13">
    <source>
        <dbReference type="Proteomes" id="UP001206128"/>
    </source>
</evidence>
<evidence type="ECO:0000256" key="10">
    <source>
        <dbReference type="ARBA" id="ARBA00031323"/>
    </source>
</evidence>
<evidence type="ECO:0000256" key="3">
    <source>
        <dbReference type="ARBA" id="ARBA00011890"/>
    </source>
</evidence>
<keyword evidence="13" id="KW-1185">Reference proteome</keyword>
<dbReference type="CDD" id="cd02440">
    <property type="entry name" value="AdoMet_MTases"/>
    <property type="match status" value="1"/>
</dbReference>
<proteinExistence type="inferred from homology"/>
<evidence type="ECO:0000256" key="1">
    <source>
        <dbReference type="ARBA" id="ARBA00004496"/>
    </source>
</evidence>
<protein>
    <recommendedName>
        <fullName evidence="4">Protein-L-isoaspartate O-methyltransferase</fullName>
        <ecNumber evidence="3">2.1.1.77</ecNumber>
    </recommendedName>
    <alternativeName>
        <fullName evidence="11">L-isoaspartyl protein carboxyl methyltransferase</fullName>
    </alternativeName>
    <alternativeName>
        <fullName evidence="9">Protein L-isoaspartyl methyltransferase</fullName>
    </alternativeName>
    <alternativeName>
        <fullName evidence="10">Protein-beta-aspartate methyltransferase</fullName>
    </alternativeName>
</protein>
<dbReference type="GO" id="GO:0032259">
    <property type="term" value="P:methylation"/>
    <property type="evidence" value="ECO:0007669"/>
    <property type="project" value="UniProtKB-KW"/>
</dbReference>
<evidence type="ECO:0000256" key="5">
    <source>
        <dbReference type="ARBA" id="ARBA00022490"/>
    </source>
</evidence>
<keyword evidence="8" id="KW-0949">S-adenosyl-L-methionine</keyword>
<dbReference type="Proteomes" id="UP001206128">
    <property type="component" value="Unassembled WGS sequence"/>
</dbReference>
<dbReference type="EC" id="2.1.1.77" evidence="3"/>
<dbReference type="SUPFAM" id="SSF53335">
    <property type="entry name" value="S-adenosyl-L-methionine-dependent methyltransferases"/>
    <property type="match status" value="1"/>
</dbReference>
<evidence type="ECO:0000256" key="6">
    <source>
        <dbReference type="ARBA" id="ARBA00022603"/>
    </source>
</evidence>
<dbReference type="InterPro" id="IPR000682">
    <property type="entry name" value="PCMT"/>
</dbReference>
<dbReference type="GO" id="GO:0004719">
    <property type="term" value="F:protein-L-isoaspartate (D-aspartate) O-methyltransferase activity"/>
    <property type="evidence" value="ECO:0007669"/>
    <property type="project" value="UniProtKB-EC"/>
</dbReference>
<dbReference type="RefSeq" id="WP_253774051.1">
    <property type="nucleotide sequence ID" value="NZ_JAMTCK010000009.1"/>
</dbReference>
<reference evidence="12" key="1">
    <citation type="submission" date="2022-06" db="EMBL/GenBank/DDBJ databases">
        <title>Genomic Encyclopedia of Archaeal and Bacterial Type Strains, Phase II (KMG-II): from individual species to whole genera.</title>
        <authorList>
            <person name="Goeker M."/>
        </authorList>
    </citation>
    <scope>NUCLEOTIDE SEQUENCE</scope>
    <source>
        <strain evidence="12">DSM 43935</strain>
    </source>
</reference>
<dbReference type="Pfam" id="PF01135">
    <property type="entry name" value="PCMT"/>
    <property type="match status" value="1"/>
</dbReference>
<dbReference type="EMBL" id="JAMTCK010000009">
    <property type="protein sequence ID" value="MCP2167312.1"/>
    <property type="molecule type" value="Genomic_DNA"/>
</dbReference>
<evidence type="ECO:0000256" key="7">
    <source>
        <dbReference type="ARBA" id="ARBA00022679"/>
    </source>
</evidence>
<gene>
    <name evidence="12" type="ORF">LX83_004185</name>
</gene>
<comment type="subcellular location">
    <subcellularLocation>
        <location evidence="1">Cytoplasm</location>
    </subcellularLocation>
</comment>
<dbReference type="PANTHER" id="PTHR11579">
    <property type="entry name" value="PROTEIN-L-ISOASPARTATE O-METHYLTRANSFERASE"/>
    <property type="match status" value="1"/>
</dbReference>
<evidence type="ECO:0000256" key="9">
    <source>
        <dbReference type="ARBA" id="ARBA00030757"/>
    </source>
</evidence>
<evidence type="ECO:0000313" key="12">
    <source>
        <dbReference type="EMBL" id="MCP2167312.1"/>
    </source>
</evidence>
<evidence type="ECO:0000256" key="11">
    <source>
        <dbReference type="ARBA" id="ARBA00031350"/>
    </source>
</evidence>
<organism evidence="12 13">
    <name type="scientific">Goodfellowiella coeruleoviolacea</name>
    <dbReference type="NCBI Taxonomy" id="334858"/>
    <lineage>
        <taxon>Bacteria</taxon>
        <taxon>Bacillati</taxon>
        <taxon>Actinomycetota</taxon>
        <taxon>Actinomycetes</taxon>
        <taxon>Pseudonocardiales</taxon>
        <taxon>Pseudonocardiaceae</taxon>
        <taxon>Goodfellowiella</taxon>
    </lineage>
</organism>
<evidence type="ECO:0000256" key="4">
    <source>
        <dbReference type="ARBA" id="ARBA00013346"/>
    </source>
</evidence>
<dbReference type="PANTHER" id="PTHR11579:SF0">
    <property type="entry name" value="PROTEIN-L-ISOASPARTATE(D-ASPARTATE) O-METHYLTRANSFERASE"/>
    <property type="match status" value="1"/>
</dbReference>
<sequence>MTLTAESADHRQNLVRHLCALGAIRSPQWLAAWQSVPREAFTPEFYILPRRSPAPDLTVRYDSSHPEWLERVYRNELLITRLSEDGTPSSSSTEPSLMASMLEALDVHDGHRVLEIGTGTGYNAALLCDRLGSDRVTSVEVDLGAAGAARDALARAGYCPTVVCGDGAHGYSPNAPYDRIIATCGVGRLPAAWIEQLTPDGAILVDVGLGLAMLRRIGDMVSGPIVMKAGFMPLRSGSAVAGPPPTTLIQATSGEPERYSSAGTWPTFAQLSFFERFVTPAGNLIGMSADGGATTSFRWVDSVTGSWARADLLDDGRIEVGESGPRSLWSELAPILETWEQAGRPEAERYGLTVTASGEHRLWLDDPDGPHVWRLGD</sequence>
<evidence type="ECO:0000256" key="2">
    <source>
        <dbReference type="ARBA" id="ARBA00005369"/>
    </source>
</evidence>
<keyword evidence="7" id="KW-0808">Transferase</keyword>
<dbReference type="Gene3D" id="3.40.50.150">
    <property type="entry name" value="Vaccinia Virus protein VP39"/>
    <property type="match status" value="1"/>
</dbReference>
<evidence type="ECO:0000256" key="8">
    <source>
        <dbReference type="ARBA" id="ARBA00022691"/>
    </source>
</evidence>
<name>A0AAE3GFI9_9PSEU</name>
<dbReference type="GO" id="GO:0005737">
    <property type="term" value="C:cytoplasm"/>
    <property type="evidence" value="ECO:0007669"/>
    <property type="project" value="UniProtKB-SubCell"/>
</dbReference>
<comment type="similarity">
    <text evidence="2">Belongs to the methyltransferase superfamily. L-isoaspartyl/D-aspartyl protein methyltransferase family.</text>
</comment>
<accession>A0AAE3GFI9</accession>
<dbReference type="InterPro" id="IPR029063">
    <property type="entry name" value="SAM-dependent_MTases_sf"/>
</dbReference>
<dbReference type="AlphaFoldDB" id="A0AAE3GFI9"/>
<keyword evidence="5" id="KW-0963">Cytoplasm</keyword>
<comment type="caution">
    <text evidence="12">The sequence shown here is derived from an EMBL/GenBank/DDBJ whole genome shotgun (WGS) entry which is preliminary data.</text>
</comment>
<keyword evidence="6" id="KW-0489">Methyltransferase</keyword>
<dbReference type="PROSITE" id="PS01279">
    <property type="entry name" value="PCMT"/>
    <property type="match status" value="1"/>
</dbReference>